<sequence>MFKGKSVKAGLFSLVFGFMLAGCASEPSSGDDVEQDVEQGEETVATDGGAEGGDLVVGVLSDATILDPHSSSDVPSGNVQSNIYETLVKYDTNMELIPRLATSWEPVEDKVWEFKLQEGVYFHDGSEFTAEVVKANIDRILDPDVASPRAILFEIVEDVIVVDDHTVQFVTEEPFAPLPAHLAHYASSIVSKEVIEADYAAVEEGEQHGSYINENPIGTGFFEFESWNPGEQVVLNRFEDYWGENAKVDTVTFRIIPEDLTRIAELETGAAHIIDPVTPSDLTRVENTANAYIRNAASITYLGFNMEKEPFTDANVRKAIAKALNREAMLEGILDGTGEAAVGPVNDTNFGYSENVEGIERDLDGARELLAEAGYEDGFETTIWTNDSRERIDIAEQTQAELAQIGIDVSIEVVEWGAYLEATAAGEHDMFILGLSLGTGDADYPMHMLFHSNNIGDGNRARMADDTFDQLLYDARIEQDEATRLSLYEDATNYLNEEVPMAFLYHPSHIMGYADGVEGFWADASGVYQLQEVTIQ</sequence>
<dbReference type="AlphaFoldDB" id="A0A0B0IC12"/>
<feature type="signal peptide" evidence="5">
    <location>
        <begin position="1"/>
        <end position="24"/>
    </location>
</feature>
<name>A0A0B0IC12_9BACI</name>
<evidence type="ECO:0000256" key="3">
    <source>
        <dbReference type="ARBA" id="ARBA00022729"/>
    </source>
</evidence>
<evidence type="ECO:0000256" key="4">
    <source>
        <dbReference type="SAM" id="MobiDB-lite"/>
    </source>
</evidence>
<keyword evidence="3 5" id="KW-0732">Signal</keyword>
<dbReference type="InterPro" id="IPR030678">
    <property type="entry name" value="Peptide/Ni-bd"/>
</dbReference>
<comment type="caution">
    <text evidence="7">The sequence shown here is derived from an EMBL/GenBank/DDBJ whole genome shotgun (WGS) entry which is preliminary data.</text>
</comment>
<keyword evidence="8" id="KW-1185">Reference proteome</keyword>
<dbReference type="CDD" id="cd08499">
    <property type="entry name" value="PBP2_Ylib_like"/>
    <property type="match status" value="1"/>
</dbReference>
<evidence type="ECO:0000256" key="5">
    <source>
        <dbReference type="SAM" id="SignalP"/>
    </source>
</evidence>
<dbReference type="Gene3D" id="3.10.105.10">
    <property type="entry name" value="Dipeptide-binding Protein, Domain 3"/>
    <property type="match status" value="1"/>
</dbReference>
<dbReference type="GO" id="GO:0043190">
    <property type="term" value="C:ATP-binding cassette (ABC) transporter complex"/>
    <property type="evidence" value="ECO:0007669"/>
    <property type="project" value="InterPro"/>
</dbReference>
<feature type="chain" id="PRO_5002055906" evidence="5">
    <location>
        <begin position="25"/>
        <end position="536"/>
    </location>
</feature>
<dbReference type="eggNOG" id="COG0747">
    <property type="taxonomic scope" value="Bacteria"/>
</dbReference>
<dbReference type="SUPFAM" id="SSF53850">
    <property type="entry name" value="Periplasmic binding protein-like II"/>
    <property type="match status" value="1"/>
</dbReference>
<dbReference type="GO" id="GO:1904680">
    <property type="term" value="F:peptide transmembrane transporter activity"/>
    <property type="evidence" value="ECO:0007669"/>
    <property type="project" value="TreeGrafter"/>
</dbReference>
<evidence type="ECO:0000313" key="7">
    <source>
        <dbReference type="EMBL" id="KHF40133.1"/>
    </source>
</evidence>
<dbReference type="GO" id="GO:0042597">
    <property type="term" value="C:periplasmic space"/>
    <property type="evidence" value="ECO:0007669"/>
    <property type="project" value="UniProtKB-ARBA"/>
</dbReference>
<evidence type="ECO:0000259" key="6">
    <source>
        <dbReference type="Pfam" id="PF00496"/>
    </source>
</evidence>
<feature type="region of interest" description="Disordered" evidence="4">
    <location>
        <begin position="27"/>
        <end position="48"/>
    </location>
</feature>
<gene>
    <name evidence="7" type="ORF">LQ50_11525</name>
</gene>
<dbReference type="Gene3D" id="3.40.190.10">
    <property type="entry name" value="Periplasmic binding protein-like II"/>
    <property type="match status" value="1"/>
</dbReference>
<keyword evidence="2" id="KW-0813">Transport</keyword>
<dbReference type="InterPro" id="IPR000914">
    <property type="entry name" value="SBP_5_dom"/>
</dbReference>
<evidence type="ECO:0000256" key="2">
    <source>
        <dbReference type="ARBA" id="ARBA00022448"/>
    </source>
</evidence>
<dbReference type="RefSeq" id="WP_034628990.1">
    <property type="nucleotide sequence ID" value="NZ_JRJU01000012.1"/>
</dbReference>
<feature type="domain" description="Solute-binding protein family 5" evidence="6">
    <location>
        <begin position="95"/>
        <end position="456"/>
    </location>
</feature>
<dbReference type="STRING" id="333138.LQ50_11525"/>
<dbReference type="InterPro" id="IPR039424">
    <property type="entry name" value="SBP_5"/>
</dbReference>
<dbReference type="PIRSF" id="PIRSF002741">
    <property type="entry name" value="MppA"/>
    <property type="match status" value="1"/>
</dbReference>
<protein>
    <submittedName>
        <fullName evidence="7">ABC transporter substrate-binding protein</fullName>
    </submittedName>
</protein>
<dbReference type="PROSITE" id="PS51257">
    <property type="entry name" value="PROKAR_LIPOPROTEIN"/>
    <property type="match status" value="1"/>
</dbReference>
<evidence type="ECO:0000313" key="8">
    <source>
        <dbReference type="Proteomes" id="UP000030832"/>
    </source>
</evidence>
<dbReference type="Pfam" id="PF00496">
    <property type="entry name" value="SBP_bac_5"/>
    <property type="match status" value="1"/>
</dbReference>
<dbReference type="EMBL" id="JRJU01000012">
    <property type="protein sequence ID" value="KHF40133.1"/>
    <property type="molecule type" value="Genomic_DNA"/>
</dbReference>
<dbReference type="Proteomes" id="UP000030832">
    <property type="component" value="Unassembled WGS sequence"/>
</dbReference>
<organism evidence="7 8">
    <name type="scientific">Halalkalibacter okhensis</name>
    <dbReference type="NCBI Taxonomy" id="333138"/>
    <lineage>
        <taxon>Bacteria</taxon>
        <taxon>Bacillati</taxon>
        <taxon>Bacillota</taxon>
        <taxon>Bacilli</taxon>
        <taxon>Bacillales</taxon>
        <taxon>Bacillaceae</taxon>
        <taxon>Halalkalibacter</taxon>
    </lineage>
</organism>
<comment type="similarity">
    <text evidence="1">Belongs to the bacterial solute-binding protein 5 family.</text>
</comment>
<evidence type="ECO:0000256" key="1">
    <source>
        <dbReference type="ARBA" id="ARBA00005695"/>
    </source>
</evidence>
<reference evidence="7 8" key="1">
    <citation type="submission" date="2014-09" db="EMBL/GenBank/DDBJ databases">
        <title>Genome sequencing and annotation of Bacillus Okhensis strain Kh10-101T.</title>
        <authorList>
            <person name="Prakash J.S."/>
        </authorList>
    </citation>
    <scope>NUCLEOTIDE SEQUENCE [LARGE SCALE GENOMIC DNA]</scope>
    <source>
        <strain evidence="8">Kh10-101T</strain>
    </source>
</reference>
<dbReference type="PANTHER" id="PTHR30290:SF9">
    <property type="entry name" value="OLIGOPEPTIDE-BINDING PROTEIN APPA"/>
    <property type="match status" value="1"/>
</dbReference>
<accession>A0A0B0IC12</accession>
<dbReference type="PANTHER" id="PTHR30290">
    <property type="entry name" value="PERIPLASMIC BINDING COMPONENT OF ABC TRANSPORTER"/>
    <property type="match status" value="1"/>
</dbReference>
<proteinExistence type="inferred from homology"/>
<feature type="compositionally biased region" description="Acidic residues" evidence="4">
    <location>
        <begin position="29"/>
        <end position="41"/>
    </location>
</feature>
<dbReference type="GO" id="GO:0015833">
    <property type="term" value="P:peptide transport"/>
    <property type="evidence" value="ECO:0007669"/>
    <property type="project" value="TreeGrafter"/>
</dbReference>
<dbReference type="OrthoDB" id="9796817at2"/>
<dbReference type="Gene3D" id="3.90.76.10">
    <property type="entry name" value="Dipeptide-binding Protein, Domain 1"/>
    <property type="match status" value="1"/>
</dbReference>